<evidence type="ECO:0000313" key="3">
    <source>
        <dbReference type="Proteomes" id="UP000501602"/>
    </source>
</evidence>
<dbReference type="Pfam" id="PF10972">
    <property type="entry name" value="CsiV"/>
    <property type="match status" value="1"/>
</dbReference>
<sequence length="336" mass="37725">MKSLLAHSVAAIALLSSSFAYAEDPTWFEVEILVFSQDSTTSEQWPDNQKPFKTNGAIDLFQSIRTPDLSALELALNGCDSQQWQLDPLGCELREQELKQPAAPDSLAALVAAEHLGNPATQAPYLLTEDMLQFVDQATQLRRSGSKILLHSGWQMPVYGKRSAKSFRIYGGKNYQEQYQNNGSVVVEEAEPLSNFSWLAPLESNNDMPIWQLDGTVKIYLNQFLFIQTQLGLRKPSERPLAPVEPEPVVQNLGETNQGVQIFAIDDQPLATDAIEMEPYLATIGMNQARRVRSREIHYFDHPEMGMVMQIRRMEQPQLAELPQQDTGTATTTTLR</sequence>
<accession>A0A6H1UAW6</accession>
<dbReference type="KEGG" id="fes:HER31_03220"/>
<feature type="signal peptide" evidence="1">
    <location>
        <begin position="1"/>
        <end position="22"/>
    </location>
</feature>
<keyword evidence="1" id="KW-0732">Signal</keyword>
<dbReference type="EMBL" id="CP051180">
    <property type="protein sequence ID" value="QIZ75978.1"/>
    <property type="molecule type" value="Genomic_DNA"/>
</dbReference>
<keyword evidence="3" id="KW-1185">Reference proteome</keyword>
<dbReference type="RefSeq" id="WP_168659239.1">
    <property type="nucleotide sequence ID" value="NZ_CP051180.1"/>
</dbReference>
<reference evidence="2 3" key="1">
    <citation type="submission" date="2020-04" db="EMBL/GenBank/DDBJ databases">
        <title>Ferrimonas sp. S7 isolated from sea water.</title>
        <authorList>
            <person name="Bae S.S."/>
            <person name="Baek K."/>
        </authorList>
    </citation>
    <scope>NUCLEOTIDE SEQUENCE [LARGE SCALE GENOMIC DNA]</scope>
    <source>
        <strain evidence="2 3">S7</strain>
    </source>
</reference>
<evidence type="ECO:0000256" key="1">
    <source>
        <dbReference type="SAM" id="SignalP"/>
    </source>
</evidence>
<dbReference type="InterPro" id="IPR021241">
    <property type="entry name" value="CsiV"/>
</dbReference>
<organism evidence="2 3">
    <name type="scientific">Ferrimonas lipolytica</name>
    <dbReference type="NCBI Taxonomy" id="2724191"/>
    <lineage>
        <taxon>Bacteria</taxon>
        <taxon>Pseudomonadati</taxon>
        <taxon>Pseudomonadota</taxon>
        <taxon>Gammaproteobacteria</taxon>
        <taxon>Alteromonadales</taxon>
        <taxon>Ferrimonadaceae</taxon>
        <taxon>Ferrimonas</taxon>
    </lineage>
</organism>
<dbReference type="AlphaFoldDB" id="A0A6H1UAW6"/>
<proteinExistence type="predicted"/>
<dbReference type="Proteomes" id="UP000501602">
    <property type="component" value="Chromosome"/>
</dbReference>
<protein>
    <recommendedName>
        <fullName evidence="4">Peptidoglycan-binding protein, CsiV</fullName>
    </recommendedName>
</protein>
<evidence type="ECO:0000313" key="2">
    <source>
        <dbReference type="EMBL" id="QIZ75978.1"/>
    </source>
</evidence>
<gene>
    <name evidence="2" type="ORF">HER31_03220</name>
</gene>
<evidence type="ECO:0008006" key="4">
    <source>
        <dbReference type="Google" id="ProtNLM"/>
    </source>
</evidence>
<feature type="chain" id="PRO_5026004175" description="Peptidoglycan-binding protein, CsiV" evidence="1">
    <location>
        <begin position="23"/>
        <end position="336"/>
    </location>
</feature>
<name>A0A6H1UAW6_9GAMM</name>